<keyword evidence="5 7" id="KW-0472">Membrane</keyword>
<evidence type="ECO:0000313" key="10">
    <source>
        <dbReference type="EMBL" id="SUZ64594.1"/>
    </source>
</evidence>
<evidence type="ECO:0000256" key="6">
    <source>
        <dbReference type="ARBA" id="ARBA00038076"/>
    </source>
</evidence>
<feature type="domain" description="ABC3 transporter permease C-terminal" evidence="8">
    <location>
        <begin position="286"/>
        <end position="400"/>
    </location>
</feature>
<evidence type="ECO:0000256" key="5">
    <source>
        <dbReference type="ARBA" id="ARBA00023136"/>
    </source>
</evidence>
<sequence>MFALFESSRSALASIYAHGLRSFLTTLGIVIGVASVIAVVSVTQGMSSFIGDSFASLGSNSLTIASYTPFEDRMKGISARLTPEDLEMIEKRAEGIASITPLLYANRSSQIKYGSQTAFSQIMGTTYAYQDVSQSYTQHGRFLAQTDNLTRRRIAVIGDKVRENLSLPDNPVNEYVDIGGEWFKIVGLLETRGEMMGFSQDDIVLMPYATMVSLQGNQARTDIQIQLSLSENTEVEDVTRQVTTLLRNAHDLDNDEDDDFIVQTAEQLMASVETIIGMVTIVIGGIVSISLLVGGIGIMNIMLVSVTERTREIGICKAIGAKRHHILMQFLIEALLLSLLGGLVGLAIGYGLGTLISRAIEGFPPASIPLWSVALALGFSGFVGILFGILPAAKAANLDPIDALRYE</sequence>
<dbReference type="PANTHER" id="PTHR30572">
    <property type="entry name" value="MEMBRANE COMPONENT OF TRANSPORTER-RELATED"/>
    <property type="match status" value="1"/>
</dbReference>
<comment type="similarity">
    <text evidence="6">Belongs to the ABC-4 integral membrane protein family.</text>
</comment>
<keyword evidence="3 7" id="KW-0812">Transmembrane</keyword>
<feature type="transmembrane region" description="Helical" evidence="7">
    <location>
        <begin position="326"/>
        <end position="348"/>
    </location>
</feature>
<accession>A0A381PD98</accession>
<organism evidence="10">
    <name type="scientific">marine metagenome</name>
    <dbReference type="NCBI Taxonomy" id="408172"/>
    <lineage>
        <taxon>unclassified sequences</taxon>
        <taxon>metagenomes</taxon>
        <taxon>ecological metagenomes</taxon>
    </lineage>
</organism>
<evidence type="ECO:0000256" key="3">
    <source>
        <dbReference type="ARBA" id="ARBA00022692"/>
    </source>
</evidence>
<evidence type="ECO:0000259" key="9">
    <source>
        <dbReference type="Pfam" id="PF12704"/>
    </source>
</evidence>
<feature type="transmembrane region" description="Helical" evidence="7">
    <location>
        <begin position="275"/>
        <end position="305"/>
    </location>
</feature>
<evidence type="ECO:0000256" key="1">
    <source>
        <dbReference type="ARBA" id="ARBA00004651"/>
    </source>
</evidence>
<keyword evidence="2" id="KW-1003">Cell membrane</keyword>
<keyword evidence="4 7" id="KW-1133">Transmembrane helix</keyword>
<proteinExistence type="inferred from homology"/>
<dbReference type="AlphaFoldDB" id="A0A381PD98"/>
<feature type="transmembrane region" description="Helical" evidence="7">
    <location>
        <begin position="368"/>
        <end position="390"/>
    </location>
</feature>
<dbReference type="InterPro" id="IPR025857">
    <property type="entry name" value="MacB_PCD"/>
</dbReference>
<name>A0A381PD98_9ZZZZ</name>
<protein>
    <recommendedName>
        <fullName evidence="11">Multidrug ABC transporter substrate-binding protein</fullName>
    </recommendedName>
</protein>
<evidence type="ECO:0000259" key="8">
    <source>
        <dbReference type="Pfam" id="PF02687"/>
    </source>
</evidence>
<evidence type="ECO:0008006" key="11">
    <source>
        <dbReference type="Google" id="ProtNLM"/>
    </source>
</evidence>
<feature type="domain" description="MacB-like periplasmic core" evidence="9">
    <location>
        <begin position="22"/>
        <end position="244"/>
    </location>
</feature>
<evidence type="ECO:0000256" key="7">
    <source>
        <dbReference type="SAM" id="Phobius"/>
    </source>
</evidence>
<dbReference type="GO" id="GO:0022857">
    <property type="term" value="F:transmembrane transporter activity"/>
    <property type="evidence" value="ECO:0007669"/>
    <property type="project" value="TreeGrafter"/>
</dbReference>
<evidence type="ECO:0000256" key="2">
    <source>
        <dbReference type="ARBA" id="ARBA00022475"/>
    </source>
</evidence>
<dbReference type="PANTHER" id="PTHR30572:SF4">
    <property type="entry name" value="ABC TRANSPORTER PERMEASE YTRF"/>
    <property type="match status" value="1"/>
</dbReference>
<feature type="transmembrane region" description="Helical" evidence="7">
    <location>
        <begin position="20"/>
        <end position="40"/>
    </location>
</feature>
<reference evidence="10" key="1">
    <citation type="submission" date="2018-05" db="EMBL/GenBank/DDBJ databases">
        <authorList>
            <person name="Lanie J.A."/>
            <person name="Ng W.-L."/>
            <person name="Kazmierczak K.M."/>
            <person name="Andrzejewski T.M."/>
            <person name="Davidsen T.M."/>
            <person name="Wayne K.J."/>
            <person name="Tettelin H."/>
            <person name="Glass J.I."/>
            <person name="Rusch D."/>
            <person name="Podicherti R."/>
            <person name="Tsui H.-C.T."/>
            <person name="Winkler M.E."/>
        </authorList>
    </citation>
    <scope>NUCLEOTIDE SEQUENCE</scope>
</reference>
<dbReference type="Pfam" id="PF12704">
    <property type="entry name" value="MacB_PCD"/>
    <property type="match status" value="1"/>
</dbReference>
<evidence type="ECO:0000256" key="4">
    <source>
        <dbReference type="ARBA" id="ARBA00022989"/>
    </source>
</evidence>
<dbReference type="EMBL" id="UINC01000939">
    <property type="protein sequence ID" value="SUZ64594.1"/>
    <property type="molecule type" value="Genomic_DNA"/>
</dbReference>
<comment type="subcellular location">
    <subcellularLocation>
        <location evidence="1">Cell membrane</location>
        <topology evidence="1">Multi-pass membrane protein</topology>
    </subcellularLocation>
</comment>
<dbReference type="GO" id="GO:0005886">
    <property type="term" value="C:plasma membrane"/>
    <property type="evidence" value="ECO:0007669"/>
    <property type="project" value="UniProtKB-SubCell"/>
</dbReference>
<dbReference type="Pfam" id="PF02687">
    <property type="entry name" value="FtsX"/>
    <property type="match status" value="1"/>
</dbReference>
<dbReference type="InterPro" id="IPR003838">
    <property type="entry name" value="ABC3_permease_C"/>
</dbReference>
<gene>
    <name evidence="10" type="ORF">METZ01_LOCUS17448</name>
</gene>
<dbReference type="InterPro" id="IPR050250">
    <property type="entry name" value="Macrolide_Exporter_MacB"/>
</dbReference>